<organism evidence="3 4">
    <name type="scientific">Paenibacillus enshidis</name>
    <dbReference type="NCBI Taxonomy" id="1458439"/>
    <lineage>
        <taxon>Bacteria</taxon>
        <taxon>Bacillati</taxon>
        <taxon>Bacillota</taxon>
        <taxon>Bacilli</taxon>
        <taxon>Bacillales</taxon>
        <taxon>Paenibacillaceae</taxon>
        <taxon>Paenibacillus</taxon>
    </lineage>
</organism>
<feature type="compositionally biased region" description="Low complexity" evidence="1">
    <location>
        <begin position="192"/>
        <end position="202"/>
    </location>
</feature>
<keyword evidence="4" id="KW-1185">Reference proteome</keyword>
<dbReference type="Pfam" id="PF02342">
    <property type="entry name" value="TerD"/>
    <property type="match status" value="1"/>
</dbReference>
<dbReference type="PANTHER" id="PTHR32097:SF17">
    <property type="entry name" value="CAMP-BINDING PROTEIN 1-RELATED"/>
    <property type="match status" value="1"/>
</dbReference>
<dbReference type="PIRSF" id="PIRSF037118">
    <property type="entry name" value="Tellurite_resistance_TerA"/>
    <property type="match status" value="1"/>
</dbReference>
<comment type="caution">
    <text evidence="3">The sequence shown here is derived from an EMBL/GenBank/DDBJ whole genome shotgun (WGS) entry which is preliminary data.</text>
</comment>
<accession>A0ABV5AW96</accession>
<evidence type="ECO:0000313" key="3">
    <source>
        <dbReference type="EMBL" id="MFB5268468.1"/>
    </source>
</evidence>
<dbReference type="Gene3D" id="2.60.60.30">
    <property type="entry name" value="sav2460 like domains"/>
    <property type="match status" value="2"/>
</dbReference>
<dbReference type="InterPro" id="IPR017115">
    <property type="entry name" value="Tellurite_resistance_TerA"/>
</dbReference>
<feature type="region of interest" description="Disordered" evidence="1">
    <location>
        <begin position="190"/>
        <end position="224"/>
    </location>
</feature>
<reference evidence="3 4" key="1">
    <citation type="submission" date="2024-09" db="EMBL/GenBank/DDBJ databases">
        <title>Paenibacillus zeirhizospherea sp. nov., isolated from surface of the maize (Zea mays) roots in a horticulture field, Hungary.</title>
        <authorList>
            <person name="Marton D."/>
            <person name="Farkas M."/>
            <person name="Bedics A."/>
            <person name="Toth E."/>
            <person name="Tancsics A."/>
            <person name="Boka K."/>
            <person name="Maroti G."/>
            <person name="Kriszt B."/>
            <person name="Cserhati M."/>
        </authorList>
    </citation>
    <scope>NUCLEOTIDE SEQUENCE [LARGE SCALE GENOMIC DNA]</scope>
    <source>
        <strain evidence="3 4">KCTC 33519</strain>
    </source>
</reference>
<dbReference type="EMBL" id="JBHHMI010000016">
    <property type="protein sequence ID" value="MFB5268468.1"/>
    <property type="molecule type" value="Genomic_DNA"/>
</dbReference>
<dbReference type="InterPro" id="IPR051324">
    <property type="entry name" value="Stress/Tellurium_Resist"/>
</dbReference>
<sequence length="421" mass="46364">MTITLIKGQKADLTKTNPHLKNVVIGMGWEVAHGVDIDFSSFLLSGNSKVTQDSDLIFYGNPAGPNQCVTVRQQAANLAGAADKAQLEVNFNSVPDQYERISFSLTVYEGEKRSQSFARVRNTYIRIIDPANSQEVIRFNIDTPFSVETAIVVGELYRHQGQWKFNSIAAGYSGGLEALCQSYGIEVKEESASSPAPQPSKSVLAPAPVNEQKHTPPLPAPKPVNLSKIELKKRGDKINLQKGAGPLGEILINLNWTQGQKSVFGSARKIDLDLGCLFELQDGYKGVVQALGRQFGSLDDEPYVALDGDDRTGMVKTGENLRINGNYLSEIKRILVFAYIYEGIANWAEADGIVTIKQSGGPDIEVRLDEHNNRKGMCGIALITNVNNQTFSVEKLVHYTSGHKELDRAYGWNMQWTTGWK</sequence>
<evidence type="ECO:0000256" key="1">
    <source>
        <dbReference type="SAM" id="MobiDB-lite"/>
    </source>
</evidence>
<dbReference type="CDD" id="cd06974">
    <property type="entry name" value="TerD_like"/>
    <property type="match status" value="2"/>
</dbReference>
<evidence type="ECO:0000259" key="2">
    <source>
        <dbReference type="Pfam" id="PF02342"/>
    </source>
</evidence>
<dbReference type="PANTHER" id="PTHR32097">
    <property type="entry name" value="CAMP-BINDING PROTEIN 1-RELATED"/>
    <property type="match status" value="1"/>
</dbReference>
<evidence type="ECO:0000313" key="4">
    <source>
        <dbReference type="Proteomes" id="UP001580346"/>
    </source>
</evidence>
<gene>
    <name evidence="3" type="ORF">ACE41H_17030</name>
</gene>
<name>A0ABV5AW96_9BACL</name>
<dbReference type="Proteomes" id="UP001580346">
    <property type="component" value="Unassembled WGS sequence"/>
</dbReference>
<feature type="domain" description="TerD" evidence="2">
    <location>
        <begin position="1"/>
        <end position="183"/>
    </location>
</feature>
<dbReference type="InterPro" id="IPR003325">
    <property type="entry name" value="TerD"/>
</dbReference>
<proteinExistence type="predicted"/>
<protein>
    <submittedName>
        <fullName evidence="3">TerD family protein</fullName>
    </submittedName>
</protein>
<dbReference type="RefSeq" id="WP_375356679.1">
    <property type="nucleotide sequence ID" value="NZ_JBHHMI010000016.1"/>
</dbReference>